<name>A0ABU8WBY5_9BURK</name>
<reference evidence="1 2" key="1">
    <citation type="submission" date="2024-03" db="EMBL/GenBank/DDBJ databases">
        <title>Novel species of the genus Variovorax.</title>
        <authorList>
            <person name="Liu Q."/>
            <person name="Xin Y.-H."/>
        </authorList>
    </citation>
    <scope>NUCLEOTIDE SEQUENCE [LARGE SCALE GENOMIC DNA]</scope>
    <source>
        <strain evidence="1 2">KACC 18501</strain>
    </source>
</reference>
<dbReference type="Proteomes" id="UP001363010">
    <property type="component" value="Unassembled WGS sequence"/>
</dbReference>
<accession>A0ABU8WBY5</accession>
<proteinExistence type="predicted"/>
<dbReference type="Pfam" id="PF13332">
    <property type="entry name" value="Fil_haemagg_2"/>
    <property type="match status" value="1"/>
</dbReference>
<comment type="caution">
    <text evidence="1">The sequence shown here is derived from an EMBL/GenBank/DDBJ whole genome shotgun (WGS) entry which is preliminary data.</text>
</comment>
<feature type="non-terminal residue" evidence="1">
    <location>
        <position position="1"/>
    </location>
</feature>
<protein>
    <submittedName>
        <fullName evidence="1">Hemagglutinin repeat-containing protein</fullName>
    </submittedName>
</protein>
<keyword evidence="2" id="KW-1185">Reference proteome</keyword>
<organism evidence="1 2">
    <name type="scientific">Variovorax humicola</name>
    <dbReference type="NCBI Taxonomy" id="1769758"/>
    <lineage>
        <taxon>Bacteria</taxon>
        <taxon>Pseudomonadati</taxon>
        <taxon>Pseudomonadota</taxon>
        <taxon>Betaproteobacteria</taxon>
        <taxon>Burkholderiales</taxon>
        <taxon>Comamonadaceae</taxon>
        <taxon>Variovorax</taxon>
    </lineage>
</organism>
<gene>
    <name evidence="1" type="ORF">WKW80_37250</name>
</gene>
<dbReference type="EMBL" id="JBBKZV010000107">
    <property type="protein sequence ID" value="MEJ8827560.1"/>
    <property type="molecule type" value="Genomic_DNA"/>
</dbReference>
<dbReference type="InterPro" id="IPR025157">
    <property type="entry name" value="Hemagglutinin_rpt"/>
</dbReference>
<evidence type="ECO:0000313" key="2">
    <source>
        <dbReference type="Proteomes" id="UP001363010"/>
    </source>
</evidence>
<dbReference type="RefSeq" id="WP_340368569.1">
    <property type="nucleotide sequence ID" value="NZ_JBBKZV010000107.1"/>
</dbReference>
<sequence>TAEHASSQANNKSGFIGSWWSPGMGHIKDFSAQTSSGTTQQASQVASLTGDVTLVAGNDYRQTASSVVAMGQAGPLVGGDVNILAKNVTLNEAYNTGQSFGVTRGDSTKLGGSASFMGISTDMIGNGRSTLQAMDATQGDSRMQALGAANLAMSGKTAYDAVSALGSGNLNYGVSVSLSRNTSSSNSVGASSTAVGSSVVGANNVNIVATGGGADSNLQAIGSTIAAGRTVNLAADNNVTLEASKNTSTSAGTNSSHGESVGVTFGVGAQNGFSIQLGVTQGKGRDNQDDVNYNNTQVSGGQGVNIASGGDLTLKGAVVEANRVTADVGGNLNIESLQDTSIGQSRQSSSGLNLSVCIPPICYGAVVTASG</sequence>
<evidence type="ECO:0000313" key="1">
    <source>
        <dbReference type="EMBL" id="MEJ8827560.1"/>
    </source>
</evidence>
<feature type="non-terminal residue" evidence="1">
    <location>
        <position position="371"/>
    </location>
</feature>